<comment type="caution">
    <text evidence="4">The sequence shown here is derived from an EMBL/GenBank/DDBJ whole genome shotgun (WGS) entry which is preliminary data.</text>
</comment>
<dbReference type="InterPro" id="IPR048402">
    <property type="entry name" value="YpeB_N"/>
</dbReference>
<dbReference type="Pfam" id="PF14620">
    <property type="entry name" value="YPEB_PepSY1-2"/>
    <property type="match status" value="1"/>
</dbReference>
<accession>A0A9D1H3P0</accession>
<dbReference type="InterPro" id="IPR014239">
    <property type="entry name" value="YpeB_PepSY1-2"/>
</dbReference>
<dbReference type="GO" id="GO:0009847">
    <property type="term" value="P:spore germination"/>
    <property type="evidence" value="ECO:0007669"/>
    <property type="project" value="InterPro"/>
</dbReference>
<evidence type="ECO:0000259" key="3">
    <source>
        <dbReference type="Pfam" id="PF20769"/>
    </source>
</evidence>
<evidence type="ECO:0000256" key="1">
    <source>
        <dbReference type="SAM" id="Phobius"/>
    </source>
</evidence>
<dbReference type="Pfam" id="PF20769">
    <property type="entry name" value="YPEB_N"/>
    <property type="match status" value="1"/>
</dbReference>
<dbReference type="Proteomes" id="UP000824165">
    <property type="component" value="Unassembled WGS sequence"/>
</dbReference>
<sequence>MEKRRIHFFIYAALGAGLIGALLWGFNMQKDAKALETNVENSYNRAFSELTDYIDSIDIKLTKAQLAHTPAQLASISNDIFSEAAEAKSCLGQLPTSQVQLDNTSKFLSQVGDYTYVLSQSLINGEEISQEQYDTLAELNDFASSLKENLVKIQSDIYSGNIRLSELNERKRGNVAEADGGDILESLENVEKAFDEYPSLIYDGPFSEHIENRSAAMLEGAEEISEEEALKKAQEFLGDRGRGLEPSGQTENTQLAAYNFSAANGSEQISVSVTKRGGYILYFLDNLTVEGLSLSVADATEKALDFLESRGIYNMVSSYYDMSGNIATINFAYSQN</sequence>
<name>A0A9D1H3P0_9FIRM</name>
<reference evidence="4" key="1">
    <citation type="submission" date="2020-10" db="EMBL/GenBank/DDBJ databases">
        <authorList>
            <person name="Gilroy R."/>
        </authorList>
    </citation>
    <scope>NUCLEOTIDE SEQUENCE</scope>
    <source>
        <strain evidence="4">CHK181-108</strain>
    </source>
</reference>
<feature type="transmembrane region" description="Helical" evidence="1">
    <location>
        <begin position="6"/>
        <end position="26"/>
    </location>
</feature>
<keyword evidence="1" id="KW-0472">Membrane</keyword>
<evidence type="ECO:0000259" key="2">
    <source>
        <dbReference type="Pfam" id="PF14620"/>
    </source>
</evidence>
<feature type="non-terminal residue" evidence="4">
    <location>
        <position position="336"/>
    </location>
</feature>
<organism evidence="4 5">
    <name type="scientific">Candidatus Ornithomonoglobus intestinigallinarum</name>
    <dbReference type="NCBI Taxonomy" id="2840894"/>
    <lineage>
        <taxon>Bacteria</taxon>
        <taxon>Bacillati</taxon>
        <taxon>Bacillota</taxon>
        <taxon>Clostridia</taxon>
        <taxon>Candidatus Ornithomonoglobus</taxon>
    </lineage>
</organism>
<evidence type="ECO:0000313" key="4">
    <source>
        <dbReference type="EMBL" id="HIT85775.1"/>
    </source>
</evidence>
<reference evidence="4" key="2">
    <citation type="journal article" date="2021" name="PeerJ">
        <title>Extensive microbial diversity within the chicken gut microbiome revealed by metagenomics and culture.</title>
        <authorList>
            <person name="Gilroy R."/>
            <person name="Ravi A."/>
            <person name="Getino M."/>
            <person name="Pursley I."/>
            <person name="Horton D.L."/>
            <person name="Alikhan N.F."/>
            <person name="Baker D."/>
            <person name="Gharbi K."/>
            <person name="Hall N."/>
            <person name="Watson M."/>
            <person name="Adriaenssens E.M."/>
            <person name="Foster-Nyarko E."/>
            <person name="Jarju S."/>
            <person name="Secka A."/>
            <person name="Antonio M."/>
            <person name="Oren A."/>
            <person name="Chaudhuri R.R."/>
            <person name="La Ragione R."/>
            <person name="Hildebrand F."/>
            <person name="Pallen M.J."/>
        </authorList>
    </citation>
    <scope>NUCLEOTIDE SEQUENCE</scope>
    <source>
        <strain evidence="4">CHK181-108</strain>
    </source>
</reference>
<feature type="domain" description="Sporulation protein YpeB N-terminal" evidence="3">
    <location>
        <begin position="32"/>
        <end position="165"/>
    </location>
</feature>
<dbReference type="EMBL" id="DVLU01000076">
    <property type="protein sequence ID" value="HIT85775.1"/>
    <property type="molecule type" value="Genomic_DNA"/>
</dbReference>
<feature type="domain" description="Sporulation protein YpeB PepSY1 and PepSY2" evidence="2">
    <location>
        <begin position="184"/>
        <end position="336"/>
    </location>
</feature>
<keyword evidence="1" id="KW-0812">Transmembrane</keyword>
<proteinExistence type="predicted"/>
<gene>
    <name evidence="4" type="ORF">IAA60_07725</name>
</gene>
<protein>
    <submittedName>
        <fullName evidence="4">Germination protein YpeB</fullName>
    </submittedName>
</protein>
<keyword evidence="1" id="KW-1133">Transmembrane helix</keyword>
<evidence type="ECO:0000313" key="5">
    <source>
        <dbReference type="Proteomes" id="UP000824165"/>
    </source>
</evidence>
<dbReference type="AlphaFoldDB" id="A0A9D1H3P0"/>